<evidence type="ECO:0000313" key="1">
    <source>
        <dbReference type="EMBL" id="RKX70596.1"/>
    </source>
</evidence>
<gene>
    <name evidence="1" type="ORF">DRP53_04490</name>
</gene>
<reference evidence="1 2" key="1">
    <citation type="submission" date="2018-06" db="EMBL/GenBank/DDBJ databases">
        <title>Extensive metabolic versatility and redundancy in microbially diverse, dynamic hydrothermal sediments.</title>
        <authorList>
            <person name="Dombrowski N."/>
            <person name="Teske A."/>
            <person name="Baker B.J."/>
        </authorList>
    </citation>
    <scope>NUCLEOTIDE SEQUENCE [LARGE SCALE GENOMIC DNA]</scope>
    <source>
        <strain evidence="1">B36_G15</strain>
    </source>
</reference>
<organism evidence="1 2">
    <name type="scientific">candidate division WOR-3 bacterium</name>
    <dbReference type="NCBI Taxonomy" id="2052148"/>
    <lineage>
        <taxon>Bacteria</taxon>
        <taxon>Bacteria division WOR-3</taxon>
    </lineage>
</organism>
<dbReference type="NCBIfam" id="TIGR04183">
    <property type="entry name" value="Por_Secre_tail"/>
    <property type="match status" value="1"/>
</dbReference>
<comment type="caution">
    <text evidence="1">The sequence shown here is derived from an EMBL/GenBank/DDBJ whole genome shotgun (WGS) entry which is preliminary data.</text>
</comment>
<evidence type="ECO:0008006" key="3">
    <source>
        <dbReference type="Google" id="ProtNLM"/>
    </source>
</evidence>
<dbReference type="EMBL" id="QNBE01000034">
    <property type="protein sequence ID" value="RKX70596.1"/>
    <property type="molecule type" value="Genomic_DNA"/>
</dbReference>
<protein>
    <recommendedName>
        <fullName evidence="3">T9SS type A sorting domain-containing protein</fullName>
    </recommendedName>
</protein>
<dbReference type="AlphaFoldDB" id="A0A660SKE7"/>
<dbReference type="Gene3D" id="2.60.40.4070">
    <property type="match status" value="1"/>
</dbReference>
<accession>A0A660SKE7</accession>
<name>A0A660SKE7_UNCW3</name>
<proteinExistence type="predicted"/>
<dbReference type="Proteomes" id="UP000268469">
    <property type="component" value="Unassembled WGS sequence"/>
</dbReference>
<dbReference type="InterPro" id="IPR026444">
    <property type="entry name" value="Secre_tail"/>
</dbReference>
<evidence type="ECO:0000313" key="2">
    <source>
        <dbReference type="Proteomes" id="UP000268469"/>
    </source>
</evidence>
<sequence>MKRFILFPILSVCAWGQSFWTPRKLIATYENWNYWWLNVRIGVDRLDTVYCAVARYNYSQNDPTHDLYILNTDGDTIRVIREWSGYDYQPIVQDAQGNNIYLGQPLLGQGPDSFPHMDAGVTDDSNCVSTSHARGGKILFTRLGPQGQHLTWLDTIYTGDPWSGRTSLARDPRGWLHLTFADGTKYLVYGVSTDKGASWTWDTLQTISVMSHVRVVTTPDTCVHIVFRTWTSGVQLYYMKLRPDGSVAVAPSVFTQGPERWCPNVAVDTSGNLRVVYVDGATQAHNLWYTVLRGDLDMNGQPAPDSLLTIVPDTIIQNDPVRLAGPKIGVDSKNRAHVLFEQGPYGTGKTKHVYHTREEIGPAVGGEIAQSKPILSVFPNPVLTSAKIHFGMKSPGRVRILLFDTMGREVEKILDRNVPAGLHEIIWNGEMVPAGVYFLRLEVGEYTVTRKIIRLL</sequence>